<keyword evidence="1" id="KW-0472">Membrane</keyword>
<organism evidence="2 3">
    <name type="scientific">Pseudomonas putida</name>
    <name type="common">Arthrobacter siderocapsulatus</name>
    <dbReference type="NCBI Taxonomy" id="303"/>
    <lineage>
        <taxon>Bacteria</taxon>
        <taxon>Pseudomonadati</taxon>
        <taxon>Pseudomonadota</taxon>
        <taxon>Gammaproteobacteria</taxon>
        <taxon>Pseudomonadales</taxon>
        <taxon>Pseudomonadaceae</taxon>
        <taxon>Pseudomonas</taxon>
    </lineage>
</organism>
<name>A0AAD0L4G7_PSEPU</name>
<keyword evidence="1" id="KW-1133">Transmembrane helix</keyword>
<dbReference type="Proteomes" id="UP000251617">
    <property type="component" value="Chromosome"/>
</dbReference>
<protein>
    <recommendedName>
        <fullName evidence="4">Alpha-xenorhabdolysin family binary toxin subunit A</fullName>
    </recommendedName>
</protein>
<dbReference type="SUPFAM" id="SSF58100">
    <property type="entry name" value="Bacterial hemolysins"/>
    <property type="match status" value="1"/>
</dbReference>
<dbReference type="Gene3D" id="1.20.1170.10">
    <property type="match status" value="1"/>
</dbReference>
<evidence type="ECO:0000256" key="1">
    <source>
        <dbReference type="SAM" id="Phobius"/>
    </source>
</evidence>
<sequence>MEVLENESLATLDPQQKAELIPLQYIETISDPIKTEQQPGLIFSRENLLVIKRYVKAVDSFPGASEPISEWIDFVKLGVDGEGVSSFISDLNQHAEGWEPLERETQALSVKLENFAQTFATEGALLVSEIRSMHGNSLSDIEDAVLEQLETVPLDENERTLKAESIHGAIEDIKELIDRISKDIDQVQTRADRFYKDVEDTLLPKLAGLDSTLDIAGAGERAAALADSLRVLDEEIEYHSSVISGFTGFTLFGLTFSPLGVGLTYSLFGDLAKRAKQNKQNLQQRREELVMEMQSFTPQLANLATLSGLLNDIKGRLKEVNTAAWNLRYVIRTLSDHTKVSTEELDLLDTHVSVERFARRIDRVVRPWHKIGNISHELALIFNDVMKSFNQEN</sequence>
<evidence type="ECO:0008006" key="4">
    <source>
        <dbReference type="Google" id="ProtNLM"/>
    </source>
</evidence>
<gene>
    <name evidence="2" type="ORF">C1S65_06410</name>
</gene>
<reference evidence="2 3" key="1">
    <citation type="submission" date="2018-06" db="EMBL/GenBank/DDBJ databases">
        <title>The genome of Pseudomonas putida NX-1, a lignin degrader.</title>
        <authorList>
            <person name="Xu Z."/>
        </authorList>
    </citation>
    <scope>NUCLEOTIDE SEQUENCE [LARGE SCALE GENOMIC DNA]</scope>
    <source>
        <strain evidence="2 3">NX-1</strain>
    </source>
</reference>
<evidence type="ECO:0000313" key="2">
    <source>
        <dbReference type="EMBL" id="AXA23773.1"/>
    </source>
</evidence>
<accession>A0AAD0L4G7</accession>
<keyword evidence="1" id="KW-0812">Transmembrane</keyword>
<dbReference type="EMBL" id="CP030750">
    <property type="protein sequence ID" value="AXA23773.1"/>
    <property type="molecule type" value="Genomic_DNA"/>
</dbReference>
<dbReference type="NCBIfam" id="NF033928">
    <property type="entry name" value="alph_xenorhab_A"/>
    <property type="match status" value="1"/>
</dbReference>
<feature type="transmembrane region" description="Helical" evidence="1">
    <location>
        <begin position="246"/>
        <end position="268"/>
    </location>
</feature>
<dbReference type="RefSeq" id="WP_112897593.1">
    <property type="nucleotide sequence ID" value="NZ_CP030750.1"/>
</dbReference>
<proteinExistence type="predicted"/>
<dbReference type="AlphaFoldDB" id="A0AAD0L4G7"/>
<evidence type="ECO:0000313" key="3">
    <source>
        <dbReference type="Proteomes" id="UP000251617"/>
    </source>
</evidence>